<name>M2XL14_GALSU</name>
<sequence length="799" mass="90171">MQAWTFRLPLKKSEKIDFELTVQETFSNGSNSLETFLGVHPKNDENYWTNVSKGLKCLSRRREEAVGNIHRVTDLPSCQTVKESIRQYFAALEFTARRLDFTDKGAKIAFIWYDVFNPLKKAKQRHVALERTCLAFNLAACELVAASVLVSNVLGGNSDVSLLVEACRQYQVAAGHFSVLCTSPPDGSVTLDLGLEALNVFLAAALASAQTCMCEYAQRTGKKDAVIAVLCAGASNTWLQVVQRSRVRLLSGDGTYKQISDCAQYLSVFYEREAEIRMSQVNSERDEKGEQIARLNKALNLSQSLKKLSKSLTQCICFPGILTLKNRADQAAVQLASSLKIAEKENNSIYMQTVPDSPSPIQGRVSVRSANVSDTLSNVNIEEEILSGFHGLVPLHLRNVASNFDAELKSILGHHLHELQQLTFALNDKIFAFEDCLFSDQGRGPISSEVVPEHLQAICYIRDNGGWSRLEEMRFKIEKLNTEVRTILSRCKQILDKEKDRALIAQARVANGWQHSDGNMSPVTRGYKQELTRLEEQLELAVRADNYVSTRMKQTERSIKSLDSFELHRDGERRIISLINEALNQVPQDYIDARNAVIERLETAKNVVARRQRLQKTLEEEFSQESIAMILASSEHSVEETLQSHIEEQKSRIKNVLEGHIEEQKKIILQLEDAYNLLHSMEGDLNKAISEVQDRIRNATSVCESWKEIKTALEQGMAFYQKALKSAKQLENGIEHLIDNSVSSSQELQHVQKELRKLDVNSNRYSATIYDKRDKSDTMKGPFGYAGLSQNDNNIRQFR</sequence>
<evidence type="ECO:0000313" key="7">
    <source>
        <dbReference type="Proteomes" id="UP000030680"/>
    </source>
</evidence>
<protein>
    <submittedName>
        <fullName evidence="6">Programmed cell death 6-interacting protein</fullName>
    </submittedName>
</protein>
<dbReference type="Pfam" id="PF13949">
    <property type="entry name" value="ALIX_LYPXL_bnd"/>
    <property type="match status" value="1"/>
</dbReference>
<dbReference type="Gene3D" id="1.20.120.560">
    <property type="entry name" value="alix/aip1 in complex with the ypdl late domain"/>
    <property type="match status" value="1"/>
</dbReference>
<feature type="domain" description="BRO1" evidence="5">
    <location>
        <begin position="4"/>
        <end position="410"/>
    </location>
</feature>
<reference evidence="7" key="1">
    <citation type="journal article" date="2013" name="Science">
        <title>Gene transfer from bacteria and archaea facilitated evolution of an extremophilic eukaryote.</title>
        <authorList>
            <person name="Schonknecht G."/>
            <person name="Chen W.H."/>
            <person name="Ternes C.M."/>
            <person name="Barbier G.G."/>
            <person name="Shrestha R.P."/>
            <person name="Stanke M."/>
            <person name="Brautigam A."/>
            <person name="Baker B.J."/>
            <person name="Banfield J.F."/>
            <person name="Garavito R.M."/>
            <person name="Carr K."/>
            <person name="Wilkerson C."/>
            <person name="Rensing S.A."/>
            <person name="Gagneul D."/>
            <person name="Dickenson N.E."/>
            <person name="Oesterhelt C."/>
            <person name="Lercher M.J."/>
            <person name="Weber A.P."/>
        </authorList>
    </citation>
    <scope>NUCLEOTIDE SEQUENCE [LARGE SCALE GENOMIC DNA]</scope>
    <source>
        <strain evidence="7">074W</strain>
    </source>
</reference>
<gene>
    <name evidence="6" type="ORF">Gasu_18390</name>
</gene>
<dbReference type="GeneID" id="17089519"/>
<organism evidence="6 7">
    <name type="scientific">Galdieria sulphuraria</name>
    <name type="common">Red alga</name>
    <dbReference type="NCBI Taxonomy" id="130081"/>
    <lineage>
        <taxon>Eukaryota</taxon>
        <taxon>Rhodophyta</taxon>
        <taxon>Bangiophyceae</taxon>
        <taxon>Galdieriales</taxon>
        <taxon>Galdieriaceae</taxon>
        <taxon>Galdieria</taxon>
    </lineage>
</organism>
<evidence type="ECO:0000256" key="4">
    <source>
        <dbReference type="ARBA" id="ARBA00022753"/>
    </source>
</evidence>
<accession>M2XL14</accession>
<dbReference type="STRING" id="130081.M2XL14"/>
<proteinExistence type="predicted"/>
<dbReference type="InterPro" id="IPR038499">
    <property type="entry name" value="BRO1_sf"/>
</dbReference>
<dbReference type="InterPro" id="IPR025304">
    <property type="entry name" value="ALIX_V_dom"/>
</dbReference>
<keyword evidence="4" id="KW-0967">Endosome</keyword>
<dbReference type="EMBL" id="KB454496">
    <property type="protein sequence ID" value="EME30822.1"/>
    <property type="molecule type" value="Genomic_DNA"/>
</dbReference>
<evidence type="ECO:0000313" key="6">
    <source>
        <dbReference type="EMBL" id="EME30822.1"/>
    </source>
</evidence>
<dbReference type="eggNOG" id="KOG2220">
    <property type="taxonomic scope" value="Eukaryota"/>
</dbReference>
<dbReference type="GO" id="GO:0005768">
    <property type="term" value="C:endosome"/>
    <property type="evidence" value="ECO:0007669"/>
    <property type="project" value="UniProtKB-SubCell"/>
</dbReference>
<evidence type="ECO:0000256" key="2">
    <source>
        <dbReference type="ARBA" id="ARBA00004496"/>
    </source>
</evidence>
<dbReference type="Gramene" id="EME30822">
    <property type="protein sequence ID" value="EME30822"/>
    <property type="gene ID" value="Gasu_18390"/>
</dbReference>
<dbReference type="KEGG" id="gsl:Gasu_18390"/>
<dbReference type="OrthoDB" id="5111at2759"/>
<evidence type="ECO:0000256" key="1">
    <source>
        <dbReference type="ARBA" id="ARBA00004177"/>
    </source>
</evidence>
<dbReference type="RefSeq" id="XP_005707342.1">
    <property type="nucleotide sequence ID" value="XM_005707285.1"/>
</dbReference>
<evidence type="ECO:0000259" key="5">
    <source>
        <dbReference type="PROSITE" id="PS51180"/>
    </source>
</evidence>
<dbReference type="InterPro" id="IPR004328">
    <property type="entry name" value="BRO1_dom"/>
</dbReference>
<dbReference type="PROSITE" id="PS51180">
    <property type="entry name" value="BRO1"/>
    <property type="match status" value="1"/>
</dbReference>
<evidence type="ECO:0000256" key="3">
    <source>
        <dbReference type="ARBA" id="ARBA00022490"/>
    </source>
</evidence>
<dbReference type="GO" id="GO:0043328">
    <property type="term" value="P:protein transport to vacuole involved in ubiquitin-dependent protein catabolic process via the multivesicular body sorting pathway"/>
    <property type="evidence" value="ECO:0007669"/>
    <property type="project" value="TreeGrafter"/>
</dbReference>
<comment type="subcellular location">
    <subcellularLocation>
        <location evidence="2">Cytoplasm</location>
    </subcellularLocation>
    <subcellularLocation>
        <location evidence="1">Endosome</location>
    </subcellularLocation>
</comment>
<dbReference type="PANTHER" id="PTHR23030">
    <property type="entry name" value="PCD6 INTERACTING PROTEIN-RELATED"/>
    <property type="match status" value="1"/>
</dbReference>
<dbReference type="Gene3D" id="1.25.40.280">
    <property type="entry name" value="alix/aip1 like domains"/>
    <property type="match status" value="1"/>
</dbReference>
<dbReference type="Proteomes" id="UP000030680">
    <property type="component" value="Unassembled WGS sequence"/>
</dbReference>
<dbReference type="OMA" id="ERHAMAK"/>
<dbReference type="Gene3D" id="1.20.140.50">
    <property type="entry name" value="alix/aip1 like domains"/>
    <property type="match status" value="1"/>
</dbReference>
<dbReference type="AlphaFoldDB" id="M2XL14"/>
<dbReference type="Pfam" id="PF03097">
    <property type="entry name" value="BRO1"/>
    <property type="match status" value="1"/>
</dbReference>
<dbReference type="PANTHER" id="PTHR23030:SF30">
    <property type="entry name" value="TYROSINE-PROTEIN PHOSPHATASE NON-RECEPTOR TYPE 23"/>
    <property type="match status" value="1"/>
</dbReference>
<keyword evidence="3" id="KW-0963">Cytoplasm</keyword>
<dbReference type="SMART" id="SM01041">
    <property type="entry name" value="BRO1"/>
    <property type="match status" value="1"/>
</dbReference>
<keyword evidence="7" id="KW-1185">Reference proteome</keyword>